<dbReference type="GO" id="GO:0006402">
    <property type="term" value="P:mRNA catabolic process"/>
    <property type="evidence" value="ECO:0007669"/>
    <property type="project" value="InterPro"/>
</dbReference>
<dbReference type="Pfam" id="PF04078">
    <property type="entry name" value="Rcd1"/>
    <property type="match status" value="1"/>
</dbReference>
<evidence type="ECO:0000313" key="2">
    <source>
        <dbReference type="EMBL" id="MPA50932.1"/>
    </source>
</evidence>
<feature type="transmembrane region" description="Helical" evidence="1">
    <location>
        <begin position="216"/>
        <end position="236"/>
    </location>
</feature>
<protein>
    <submittedName>
        <fullName evidence="2">Uncharacterized protein</fullName>
    </submittedName>
</protein>
<organism evidence="2">
    <name type="scientific">Davidia involucrata</name>
    <name type="common">Dove tree</name>
    <dbReference type="NCBI Taxonomy" id="16924"/>
    <lineage>
        <taxon>Eukaryota</taxon>
        <taxon>Viridiplantae</taxon>
        <taxon>Streptophyta</taxon>
        <taxon>Embryophyta</taxon>
        <taxon>Tracheophyta</taxon>
        <taxon>Spermatophyta</taxon>
        <taxon>Magnoliopsida</taxon>
        <taxon>eudicotyledons</taxon>
        <taxon>Gunneridae</taxon>
        <taxon>Pentapetalae</taxon>
        <taxon>asterids</taxon>
        <taxon>Cornales</taxon>
        <taxon>Nyssaceae</taxon>
        <taxon>Davidia</taxon>
    </lineage>
</organism>
<reference evidence="2" key="1">
    <citation type="submission" date="2019-08" db="EMBL/GenBank/DDBJ databases">
        <title>Reference gene set and small RNA set construction with multiple tissues from Davidia involucrata Baill.</title>
        <authorList>
            <person name="Yang H."/>
            <person name="Zhou C."/>
            <person name="Li G."/>
            <person name="Wang J."/>
            <person name="Gao P."/>
            <person name="Wang M."/>
            <person name="Wang R."/>
            <person name="Zhao Y."/>
        </authorList>
    </citation>
    <scope>NUCLEOTIDE SEQUENCE</scope>
    <source>
        <tissue evidence="2">Mixed with DoveR01_LX</tissue>
    </source>
</reference>
<keyword evidence="1" id="KW-0812">Transmembrane</keyword>
<dbReference type="Gene3D" id="1.25.10.10">
    <property type="entry name" value="Leucine-rich Repeat Variant"/>
    <property type="match status" value="1"/>
</dbReference>
<dbReference type="AlphaFoldDB" id="A0A5B7A2C2"/>
<dbReference type="PANTHER" id="PTHR12262">
    <property type="entry name" value="CCR4-NOT TRANSCRIPTION COMPLEX SUBUNIT 9"/>
    <property type="match status" value="1"/>
</dbReference>
<keyword evidence="1" id="KW-1133">Transmembrane helix</keyword>
<dbReference type="InterPro" id="IPR007216">
    <property type="entry name" value="CNOT9"/>
</dbReference>
<sequence length="246" mass="28096">MEGVVRKGLSLTREENELLVLDDQQVMPAVEACRHSLMGKVLTAKESWNVETVEVGTISCRLIFLLDYMQCYLMLFFSMSLGYLLLFASRCICFWAFLDLSCPSPLRYQQNKPAHHILCPKWLKVLSKHDALGQNTLVLSKQRSPEVLCCDCEFLVCCESWPAHIPLYLYPFLNTRSNSRPFEYLRLTSLGVIGALVKPIFLYMCTLFLYLRLTCLGVIGALLKPIFLYICTLFLIQEAIQGLLST</sequence>
<gene>
    <name evidence="2" type="ORF">Din_020373</name>
</gene>
<name>A0A5B7A2C2_DAVIN</name>
<proteinExistence type="predicted"/>
<evidence type="ECO:0000256" key="1">
    <source>
        <dbReference type="SAM" id="Phobius"/>
    </source>
</evidence>
<dbReference type="GO" id="GO:0030014">
    <property type="term" value="C:CCR4-NOT complex"/>
    <property type="evidence" value="ECO:0007669"/>
    <property type="project" value="InterPro"/>
</dbReference>
<feature type="transmembrane region" description="Helical" evidence="1">
    <location>
        <begin position="184"/>
        <end position="210"/>
    </location>
</feature>
<dbReference type="InterPro" id="IPR011989">
    <property type="entry name" value="ARM-like"/>
</dbReference>
<keyword evidence="1" id="KW-0472">Membrane</keyword>
<accession>A0A5B7A2C2</accession>
<feature type="transmembrane region" description="Helical" evidence="1">
    <location>
        <begin position="72"/>
        <end position="98"/>
    </location>
</feature>
<dbReference type="EMBL" id="GHES01020373">
    <property type="protein sequence ID" value="MPA50932.1"/>
    <property type="molecule type" value="Transcribed_RNA"/>
</dbReference>